<gene>
    <name evidence="2" type="ORF">I5U13_17245</name>
</gene>
<comment type="caution">
    <text evidence="2">The sequence shown here is derived from an EMBL/GenBank/DDBJ whole genome shotgun (WGS) entry which is preliminary data.</text>
</comment>
<proteinExistence type="predicted"/>
<keyword evidence="1" id="KW-1133">Transmembrane helix</keyword>
<keyword evidence="1" id="KW-0812">Transmembrane</keyword>
<evidence type="ECO:0000256" key="1">
    <source>
        <dbReference type="SAM" id="Phobius"/>
    </source>
</evidence>
<evidence type="ECO:0000313" key="2">
    <source>
        <dbReference type="EMBL" id="MBH1931402.1"/>
    </source>
</evidence>
<dbReference type="EMBL" id="JADULK010000009">
    <property type="protein sequence ID" value="MBH1931402.1"/>
    <property type="molecule type" value="Genomic_DNA"/>
</dbReference>
<sequence>MLTYYIVSTFLTVALISGKIVLRKQGPIIASRLVSSLAFFVSIYQFVIFANGDALLFPETTAWIRGHDTLRFSALFFAVLAAVAVVQFQPRQPPR</sequence>
<feature type="transmembrane region" description="Helical" evidence="1">
    <location>
        <begin position="29"/>
        <end position="50"/>
    </location>
</feature>
<keyword evidence="1" id="KW-0472">Membrane</keyword>
<reference evidence="2 3" key="1">
    <citation type="submission" date="2020-11" db="EMBL/GenBank/DDBJ databases">
        <title>Enhanced detection system for hospital associated transmission using whole genome sequencing surveillance.</title>
        <authorList>
            <person name="Harrison L.H."/>
            <person name="Van Tyne D."/>
            <person name="Marsh J.W."/>
            <person name="Griffith M.P."/>
            <person name="Snyder D.J."/>
            <person name="Cooper V.S."/>
            <person name="Mustapha M."/>
        </authorList>
    </citation>
    <scope>NUCLEOTIDE SEQUENCE [LARGE SCALE GENOMIC DNA]</scope>
    <source>
        <strain evidence="2 3">SER00230</strain>
    </source>
</reference>
<evidence type="ECO:0000313" key="3">
    <source>
        <dbReference type="Proteomes" id="UP000624159"/>
    </source>
</evidence>
<dbReference type="RefSeq" id="WP_126533045.1">
    <property type="nucleotide sequence ID" value="NZ_JADULK010000009.1"/>
</dbReference>
<keyword evidence="3" id="KW-1185">Reference proteome</keyword>
<dbReference type="Proteomes" id="UP000624159">
    <property type="component" value="Unassembled WGS sequence"/>
</dbReference>
<feature type="transmembrane region" description="Helical" evidence="1">
    <location>
        <begin position="70"/>
        <end position="88"/>
    </location>
</feature>
<accession>A0ABS0MJ56</accession>
<organism evidence="2 3">
    <name type="scientific">Serratia rubidaea</name>
    <name type="common">Serratia marinorubra</name>
    <dbReference type="NCBI Taxonomy" id="61652"/>
    <lineage>
        <taxon>Bacteria</taxon>
        <taxon>Pseudomonadati</taxon>
        <taxon>Pseudomonadota</taxon>
        <taxon>Gammaproteobacteria</taxon>
        <taxon>Enterobacterales</taxon>
        <taxon>Yersiniaceae</taxon>
        <taxon>Serratia</taxon>
    </lineage>
</organism>
<protein>
    <submittedName>
        <fullName evidence="2">Uncharacterized protein</fullName>
    </submittedName>
</protein>
<name>A0ABS0MJ56_SERRU</name>
<feature type="transmembrane region" description="Helical" evidence="1">
    <location>
        <begin position="6"/>
        <end position="22"/>
    </location>
</feature>